<sequence length="1040" mass="116912">MASSATATTTKKDDFQDMETLYQNYYSIMELCPKYVGKILSLECGDKNPSETYKKYLERLQRKPFSQTEWKKMSGNKSMASSFETDTTSDGMDMTTLFKLFQMIFEVKKNDSRFTRDPAEFMDKLKAVKDVRNDMMHNEKSMKEPKKIDEMEKNMKELIQKSGEFYKLPDSETKLIENDLQVEIKSGPTSAGKKLAYHIHRLLVEGKECARLRFQDLVEEDLPFDAGCVDRSDVFHAPEMTLQDEETNTFKYQCVFDASDKIVIVLGDVGAGKTTLLKNIILQFIELPKSKSHFLEDFDILVHIECRDRTSKTLHEVFVGLFGRVCMDLGEKGTLQALSRLRVLFLVDAFDEHNEESIAVLRELLKKTWDPNSRILITSRPTAVGKLNQLLAKNNCHYSFYVISPLTQLDEQVKFIKKYEQRLSTVPAAAGAMSERFSRLDPHIRALFVTPMTLLHYCAIYLRSPQTINNWKSASDVSGDTLNLYKIIFEEKLSDYDVPDIDVLIHKLFVIIGKFAVEFLASDKISFYEDEFLPVKESCHSEITSHCGHKGLKSDVLLSVMFSTKKSLSCSDKTTYSFGHKSIQERAAATYVKKCMMSTNEPLRVILGLPPVVNPWYTSIRRRLFSVFRTKQRPLDDSSGSDGTEPGSVERCLPERFLEVLQYVLQDLSSSSPRQFQKRWPQLRDALTAAGVTRGGDWQAVLLRSPEVTALAKHAAEVTIKETDVWPRVINIVMPAAVLRTAGTSWSDLARRYKGQLKLDIRPAGVMASPEPCDDLLECLKGSRCQLTELQCGISSAAGVDAVAAVSTATTALHIALPAPLSLHALHGKYKSLVVNIWPLDAAWCQEGHDAGVESPPSPRADVRLPALPPPHLVVWGAGPGSCEATARAINKVAPHTKRLESIWLFRSEMGEDELRQLLEELQREGVRSGAAGNTRYTRDPRGLVELHVTDVLRDPDGSVKAVGQVLTQLQSINAEDFEAQWTEVQRIMQEAGASAQDWREALLCRPHEARLAITAAQTTRAEDGQFTITCGEMRACLCN</sequence>
<dbReference type="PROSITE" id="PS50837">
    <property type="entry name" value="NACHT"/>
    <property type="match status" value="1"/>
</dbReference>
<keyword evidence="2" id="KW-1185">Reference proteome</keyword>
<evidence type="ECO:0000313" key="3">
    <source>
        <dbReference type="RefSeq" id="XP_018012749.2"/>
    </source>
</evidence>
<accession>A0A8B7NGJ8</accession>
<dbReference type="Proteomes" id="UP000694843">
    <property type="component" value="Unplaced"/>
</dbReference>
<dbReference type="RefSeq" id="XP_018012749.2">
    <property type="nucleotide sequence ID" value="XM_018157260.2"/>
</dbReference>
<organism evidence="2 3">
    <name type="scientific">Hyalella azteca</name>
    <name type="common">Amphipod</name>
    <dbReference type="NCBI Taxonomy" id="294128"/>
    <lineage>
        <taxon>Eukaryota</taxon>
        <taxon>Metazoa</taxon>
        <taxon>Ecdysozoa</taxon>
        <taxon>Arthropoda</taxon>
        <taxon>Crustacea</taxon>
        <taxon>Multicrustacea</taxon>
        <taxon>Malacostraca</taxon>
        <taxon>Eumalacostraca</taxon>
        <taxon>Peracarida</taxon>
        <taxon>Amphipoda</taxon>
        <taxon>Senticaudata</taxon>
        <taxon>Talitrida</taxon>
        <taxon>Talitroidea</taxon>
        <taxon>Hyalellidae</taxon>
        <taxon>Hyalella</taxon>
    </lineage>
</organism>
<dbReference type="KEGG" id="hazt:108669836"/>
<dbReference type="AlphaFoldDB" id="A0A8B7NGJ8"/>
<evidence type="ECO:0000259" key="1">
    <source>
        <dbReference type="PROSITE" id="PS50837"/>
    </source>
</evidence>
<evidence type="ECO:0000313" key="2">
    <source>
        <dbReference type="Proteomes" id="UP000694843"/>
    </source>
</evidence>
<dbReference type="InterPro" id="IPR027417">
    <property type="entry name" value="P-loop_NTPase"/>
</dbReference>
<dbReference type="SUPFAM" id="SSF52540">
    <property type="entry name" value="P-loop containing nucleoside triphosphate hydrolases"/>
    <property type="match status" value="1"/>
</dbReference>
<dbReference type="PANTHER" id="PTHR46312">
    <property type="entry name" value="NACHT DOMAIN-CONTAINING PROTEIN"/>
    <property type="match status" value="1"/>
</dbReference>
<dbReference type="PANTHER" id="PTHR46312:SF2">
    <property type="entry name" value="NUCLEOTIDE-BINDING OLIGOMERIZATION DOMAIN-CONTAINING PROTEIN 2-LIKE"/>
    <property type="match status" value="1"/>
</dbReference>
<feature type="domain" description="NACHT" evidence="1">
    <location>
        <begin position="261"/>
        <end position="383"/>
    </location>
</feature>
<dbReference type="Pfam" id="PF05729">
    <property type="entry name" value="NACHT"/>
    <property type="match status" value="1"/>
</dbReference>
<reference evidence="3" key="1">
    <citation type="submission" date="2025-08" db="UniProtKB">
        <authorList>
            <consortium name="RefSeq"/>
        </authorList>
    </citation>
    <scope>IDENTIFICATION</scope>
    <source>
        <tissue evidence="3">Whole organism</tissue>
    </source>
</reference>
<dbReference type="OrthoDB" id="6349725at2759"/>
<proteinExistence type="predicted"/>
<gene>
    <name evidence="3" type="primary">LOC108669836</name>
</gene>
<dbReference type="InterPro" id="IPR007111">
    <property type="entry name" value="NACHT_NTPase"/>
</dbReference>
<name>A0A8B7NGJ8_HYAAZ</name>
<dbReference type="GeneID" id="108669836"/>
<dbReference type="Gene3D" id="3.40.50.300">
    <property type="entry name" value="P-loop containing nucleotide triphosphate hydrolases"/>
    <property type="match status" value="1"/>
</dbReference>
<protein>
    <submittedName>
        <fullName evidence="3">Uncharacterized protein LOC108669836</fullName>
    </submittedName>
</protein>
<dbReference type="CDD" id="cd00267">
    <property type="entry name" value="ABC_ATPase"/>
    <property type="match status" value="1"/>
</dbReference>